<gene>
    <name evidence="1" type="ORF">GCM10011339_11930</name>
</gene>
<name>A0ABQ1UTC9_9BACT</name>
<reference evidence="2" key="1">
    <citation type="journal article" date="2019" name="Int. J. Syst. Evol. Microbiol.">
        <title>The Global Catalogue of Microorganisms (GCM) 10K type strain sequencing project: providing services to taxonomists for standard genome sequencing and annotation.</title>
        <authorList>
            <consortium name="The Broad Institute Genomics Platform"/>
            <consortium name="The Broad Institute Genome Sequencing Center for Infectious Disease"/>
            <person name="Wu L."/>
            <person name="Ma J."/>
        </authorList>
    </citation>
    <scope>NUCLEOTIDE SEQUENCE [LARGE SCALE GENOMIC DNA]</scope>
    <source>
        <strain evidence="2">CGMCC 1.15407</strain>
    </source>
</reference>
<organism evidence="1 2">
    <name type="scientific">Echinicola rosea</name>
    <dbReference type="NCBI Taxonomy" id="1807691"/>
    <lineage>
        <taxon>Bacteria</taxon>
        <taxon>Pseudomonadati</taxon>
        <taxon>Bacteroidota</taxon>
        <taxon>Cytophagia</taxon>
        <taxon>Cytophagales</taxon>
        <taxon>Cyclobacteriaceae</taxon>
        <taxon>Echinicola</taxon>
    </lineage>
</organism>
<evidence type="ECO:0008006" key="3">
    <source>
        <dbReference type="Google" id="ProtNLM"/>
    </source>
</evidence>
<dbReference type="Proteomes" id="UP000647339">
    <property type="component" value="Unassembled WGS sequence"/>
</dbReference>
<dbReference type="EMBL" id="BMIU01000004">
    <property type="protein sequence ID" value="GGF25446.1"/>
    <property type="molecule type" value="Genomic_DNA"/>
</dbReference>
<evidence type="ECO:0000313" key="1">
    <source>
        <dbReference type="EMBL" id="GGF25446.1"/>
    </source>
</evidence>
<dbReference type="Pfam" id="PF11175">
    <property type="entry name" value="DUF2961"/>
    <property type="match status" value="1"/>
</dbReference>
<dbReference type="Gene3D" id="2.60.120.1390">
    <property type="match status" value="1"/>
</dbReference>
<dbReference type="InterPro" id="IPR021345">
    <property type="entry name" value="DUF2961"/>
</dbReference>
<proteinExistence type="predicted"/>
<keyword evidence="2" id="KW-1185">Reference proteome</keyword>
<comment type="caution">
    <text evidence="1">The sequence shown here is derived from an EMBL/GenBank/DDBJ whole genome shotgun (WGS) entry which is preliminary data.</text>
</comment>
<evidence type="ECO:0000313" key="2">
    <source>
        <dbReference type="Proteomes" id="UP000647339"/>
    </source>
</evidence>
<sequence length="408" mass="45691">MERMKNYIQNNQILGFCAIVSVMIFFAPSIGQGQELYDLPKKDVKTRWFSFENLQGLKGKGGMENKGAKGHPADAIKAGETQVILETEGAGVVRRMWMTISDRSPEMLRSLKLEMYWDGKEKPAVSVPLGDFFGAMLGEKVPMENAFFSDPEGRSFNCIIPMPFKKGAKISITNESDTDLEALFYDINITTSDADLGDVGYFHAFWHRDTATTLGEDHVILPKLEGNGRFLGVGFGLNTHPDYGKTWWGEGEVKIYLDGDSQFPTLVGSGTEDYIGTAYGQGKFVNHYQGAPINDVEEGRYAFYRFHVPDPVYFHQDIKVTIQQMGGAPREKVKAMLVDGAKLVPVTVSWPEGFLKLLEEEGASFENAPKGWTNFYRSDDLTTLAYFYYDKPSNDLGPLASLEIRQHK</sequence>
<accession>A0ABQ1UTC9</accession>
<protein>
    <recommendedName>
        <fullName evidence="3">DUF2961 domain-containing protein</fullName>
    </recommendedName>
</protein>